<sequence>MIAVHNGKYKISNNFKEMLKSGQAPQWLEVWKIGKLENLSLLKNYDFVKRKYVPAGAKTIPGRYVSNIKVDTDKQELFKVRMVAKCYLENSEKPDIDAQTMSAPAQSNIICVTTNTMIARTFGITKMAKTLLNSMGTIDDVNSKLYLKYFSQNSVDFPDFRNQQSHEMDGLKGWD</sequence>
<proteinExistence type="predicted"/>
<reference evidence="1" key="1">
    <citation type="submission" date="2023-04" db="EMBL/GenBank/DDBJ databases">
        <title>Ambrosiozyma monospora NBRC 1965.</title>
        <authorList>
            <person name="Ichikawa N."/>
            <person name="Sato H."/>
            <person name="Tonouchi N."/>
        </authorList>
    </citation>
    <scope>NUCLEOTIDE SEQUENCE</scope>
    <source>
        <strain evidence="1">NBRC 1965</strain>
    </source>
</reference>
<evidence type="ECO:0000313" key="2">
    <source>
        <dbReference type="Proteomes" id="UP001165063"/>
    </source>
</evidence>
<keyword evidence="2" id="KW-1185">Reference proteome</keyword>
<accession>A0A9W6YS61</accession>
<protein>
    <submittedName>
        <fullName evidence="1">Unnamed protein product</fullName>
    </submittedName>
</protein>
<evidence type="ECO:0000313" key="1">
    <source>
        <dbReference type="EMBL" id="GMG18861.1"/>
    </source>
</evidence>
<dbReference type="AlphaFoldDB" id="A0A9W6YS61"/>
<dbReference type="EMBL" id="BSXU01000017">
    <property type="protein sequence ID" value="GMG18861.1"/>
    <property type="molecule type" value="Genomic_DNA"/>
</dbReference>
<gene>
    <name evidence="1" type="ORF">Amon01_000002700</name>
</gene>
<organism evidence="1 2">
    <name type="scientific">Ambrosiozyma monospora</name>
    <name type="common">Yeast</name>
    <name type="synonym">Endomycopsis monosporus</name>
    <dbReference type="NCBI Taxonomy" id="43982"/>
    <lineage>
        <taxon>Eukaryota</taxon>
        <taxon>Fungi</taxon>
        <taxon>Dikarya</taxon>
        <taxon>Ascomycota</taxon>
        <taxon>Saccharomycotina</taxon>
        <taxon>Pichiomycetes</taxon>
        <taxon>Pichiales</taxon>
        <taxon>Pichiaceae</taxon>
        <taxon>Ambrosiozyma</taxon>
    </lineage>
</organism>
<dbReference type="OrthoDB" id="3799035at2759"/>
<comment type="caution">
    <text evidence="1">The sequence shown here is derived from an EMBL/GenBank/DDBJ whole genome shotgun (WGS) entry which is preliminary data.</text>
</comment>
<dbReference type="Proteomes" id="UP001165063">
    <property type="component" value="Unassembled WGS sequence"/>
</dbReference>
<name>A0A9W6YS61_AMBMO</name>